<dbReference type="EMBL" id="BRLH01000001">
    <property type="protein sequence ID" value="GKX54052.1"/>
    <property type="molecule type" value="Genomic_DNA"/>
</dbReference>
<protein>
    <submittedName>
        <fullName evidence="1">Uncharacterized protein</fullName>
    </submittedName>
</protein>
<sequence>MIVHDMNRDDFIYIHDKPVFVRSYCRVRNDELEFVCQHYRSYPNR</sequence>
<dbReference type="Proteomes" id="UP001058124">
    <property type="component" value="Unassembled WGS sequence"/>
</dbReference>
<name>A0AAV5MX73_9GAMM</name>
<comment type="caution">
    <text evidence="1">The sequence shown here is derived from an EMBL/GenBank/DDBJ whole genome shotgun (WGS) entry which is preliminary data.</text>
</comment>
<organism evidence="1 2">
    <name type="scientific">Leminorella grimontii</name>
    <dbReference type="NCBI Taxonomy" id="82981"/>
    <lineage>
        <taxon>Bacteria</taxon>
        <taxon>Pseudomonadati</taxon>
        <taxon>Pseudomonadota</taxon>
        <taxon>Gammaproteobacteria</taxon>
        <taxon>Enterobacterales</taxon>
        <taxon>Budviciaceae</taxon>
        <taxon>Leminorella</taxon>
    </lineage>
</organism>
<reference evidence="1" key="1">
    <citation type="submission" date="2022-06" db="EMBL/GenBank/DDBJ databases">
        <title>Draft genome sequences of Leminorella grimontii str. JCM5902.</title>
        <authorList>
            <person name="Wakabayashi Y."/>
            <person name="Kojima K."/>
        </authorList>
    </citation>
    <scope>NUCLEOTIDE SEQUENCE</scope>
    <source>
        <strain evidence="1">JCM 5902</strain>
    </source>
</reference>
<proteinExistence type="predicted"/>
<evidence type="ECO:0000313" key="1">
    <source>
        <dbReference type="EMBL" id="GKX54052.1"/>
    </source>
</evidence>
<gene>
    <name evidence="1" type="ORF">SOASR030_01640</name>
</gene>
<evidence type="ECO:0000313" key="2">
    <source>
        <dbReference type="Proteomes" id="UP001058124"/>
    </source>
</evidence>
<accession>A0AAV5MX73</accession>
<dbReference type="AlphaFoldDB" id="A0AAV5MX73"/>
<keyword evidence="2" id="KW-1185">Reference proteome</keyword>